<evidence type="ECO:0000256" key="5">
    <source>
        <dbReference type="SAM" id="Phobius"/>
    </source>
</evidence>
<dbReference type="GO" id="GO:0022857">
    <property type="term" value="F:transmembrane transporter activity"/>
    <property type="evidence" value="ECO:0007669"/>
    <property type="project" value="InterPro"/>
</dbReference>
<feature type="transmembrane region" description="Helical" evidence="5">
    <location>
        <begin position="241"/>
        <end position="261"/>
    </location>
</feature>
<feature type="domain" description="Major facilitator superfamily (MFS) profile" evidence="6">
    <location>
        <begin position="23"/>
        <end position="520"/>
    </location>
</feature>
<dbReference type="PANTHER" id="PTHR42718:SF49">
    <property type="entry name" value="EXPORT PROTEIN"/>
    <property type="match status" value="1"/>
</dbReference>
<accession>A0A938YDP2</accession>
<dbReference type="Gene3D" id="1.20.1720.10">
    <property type="entry name" value="Multidrug resistance protein D"/>
    <property type="match status" value="1"/>
</dbReference>
<dbReference type="EMBL" id="JAERWK010000001">
    <property type="protein sequence ID" value="MBM9465843.1"/>
    <property type="molecule type" value="Genomic_DNA"/>
</dbReference>
<dbReference type="InterPro" id="IPR011701">
    <property type="entry name" value="MFS"/>
</dbReference>
<evidence type="ECO:0000313" key="7">
    <source>
        <dbReference type="EMBL" id="MBM9465843.1"/>
    </source>
</evidence>
<feature type="transmembrane region" description="Helical" evidence="5">
    <location>
        <begin position="282"/>
        <end position="302"/>
    </location>
</feature>
<dbReference type="SUPFAM" id="SSF103473">
    <property type="entry name" value="MFS general substrate transporter"/>
    <property type="match status" value="2"/>
</dbReference>
<evidence type="ECO:0000259" key="6">
    <source>
        <dbReference type="PROSITE" id="PS50850"/>
    </source>
</evidence>
<feature type="transmembrane region" description="Helical" evidence="5">
    <location>
        <begin position="180"/>
        <end position="198"/>
    </location>
</feature>
<keyword evidence="8" id="KW-1185">Reference proteome</keyword>
<evidence type="ECO:0000313" key="8">
    <source>
        <dbReference type="Proteomes" id="UP000663792"/>
    </source>
</evidence>
<dbReference type="AlphaFoldDB" id="A0A938YDP2"/>
<dbReference type="PANTHER" id="PTHR42718">
    <property type="entry name" value="MAJOR FACILITATOR SUPERFAMILY MULTIDRUG TRANSPORTER MFSC"/>
    <property type="match status" value="1"/>
</dbReference>
<evidence type="ECO:0000256" key="2">
    <source>
        <dbReference type="ARBA" id="ARBA00022692"/>
    </source>
</evidence>
<dbReference type="InterPro" id="IPR036259">
    <property type="entry name" value="MFS_trans_sf"/>
</dbReference>
<name>A0A938YDP2_9ACTN</name>
<keyword evidence="4 5" id="KW-0472">Membrane</keyword>
<comment type="subcellular location">
    <subcellularLocation>
        <location evidence="1">Cell membrane</location>
        <topology evidence="1">Multi-pass membrane protein</topology>
    </subcellularLocation>
</comment>
<feature type="transmembrane region" description="Helical" evidence="5">
    <location>
        <begin position="90"/>
        <end position="108"/>
    </location>
</feature>
<feature type="transmembrane region" description="Helical" evidence="5">
    <location>
        <begin position="21"/>
        <end position="41"/>
    </location>
</feature>
<comment type="caution">
    <text evidence="7">The sequence shown here is derived from an EMBL/GenBank/DDBJ whole genome shotgun (WGS) entry which is preliminary data.</text>
</comment>
<dbReference type="Gene3D" id="1.20.1250.20">
    <property type="entry name" value="MFS general substrate transporter like domains"/>
    <property type="match status" value="1"/>
</dbReference>
<sequence>MGPADQGSVGARPEGGGQSKWLALLAMLFAVSMTFIDQTIVSIASPDIQSELGLSRDGSQWVINGYLLALAAGFALGGRMADVLGSKRMVLVGIIGFALSSALCGLSPKGSLAETWIIVFRITQGLSAAVMIPAALAVVVAAFPITERGKALAIFFGVSGGLTAVGPIAGGYLTQWTWRAIFWVNLPIAVIAIVLAVLAHIDQRGNKQRIDWRGAVIIAAGMALSVLGFEQANSWGWDSVWTWVCIAAGLVLIVVFVLVQLRTPVPLMKVRIFRDRAFLVDNGVLFFSMMAFVPVFFFASVYSQVSLGFNATNAGLYLLVFFAGFAPAAQISGRMLDARGAKLPMIIGGVLGTVGFALWAVKATDLSLGAQWWSIVLAGAGIGFILGPSSTDAVNRAIDASYGEVTGISQTVRNYGSALGIAVLGTLLGNVLSNRLTTSFESLGMSPADASAAAHEAANTGMGGGGAHGTDMSQLPAQMQQGIETAVADDFAVATQAVLWGMAVALAITLVVALLHPGGKVTGAAPGGGA</sequence>
<dbReference type="Proteomes" id="UP000663792">
    <property type="component" value="Unassembled WGS sequence"/>
</dbReference>
<proteinExistence type="predicted"/>
<feature type="transmembrane region" description="Helical" evidence="5">
    <location>
        <begin position="128"/>
        <end position="145"/>
    </location>
</feature>
<keyword evidence="3 5" id="KW-1133">Transmembrane helix</keyword>
<feature type="transmembrane region" description="Helical" evidence="5">
    <location>
        <begin position="210"/>
        <end position="229"/>
    </location>
</feature>
<feature type="transmembrane region" description="Helical" evidence="5">
    <location>
        <begin position="152"/>
        <end position="174"/>
    </location>
</feature>
<feature type="transmembrane region" description="Helical" evidence="5">
    <location>
        <begin position="343"/>
        <end position="361"/>
    </location>
</feature>
<evidence type="ECO:0000256" key="1">
    <source>
        <dbReference type="ARBA" id="ARBA00004651"/>
    </source>
</evidence>
<protein>
    <submittedName>
        <fullName evidence="7">MFS transporter</fullName>
    </submittedName>
</protein>
<feature type="transmembrane region" description="Helical" evidence="5">
    <location>
        <begin position="497"/>
        <end position="515"/>
    </location>
</feature>
<reference evidence="7" key="1">
    <citation type="submission" date="2021-01" db="EMBL/GenBank/DDBJ databases">
        <title>YIM 132084 draft genome.</title>
        <authorList>
            <person name="An D."/>
        </authorList>
    </citation>
    <scope>NUCLEOTIDE SEQUENCE</scope>
    <source>
        <strain evidence="7">YIM 132084</strain>
    </source>
</reference>
<dbReference type="GO" id="GO:0005886">
    <property type="term" value="C:plasma membrane"/>
    <property type="evidence" value="ECO:0007669"/>
    <property type="project" value="UniProtKB-SubCell"/>
</dbReference>
<gene>
    <name evidence="7" type="ORF">JL106_00945</name>
</gene>
<evidence type="ECO:0000256" key="3">
    <source>
        <dbReference type="ARBA" id="ARBA00022989"/>
    </source>
</evidence>
<feature type="transmembrane region" description="Helical" evidence="5">
    <location>
        <begin position="314"/>
        <end position="331"/>
    </location>
</feature>
<dbReference type="InterPro" id="IPR020846">
    <property type="entry name" value="MFS_dom"/>
</dbReference>
<dbReference type="Pfam" id="PF07690">
    <property type="entry name" value="MFS_1"/>
    <property type="match status" value="1"/>
</dbReference>
<organism evidence="7 8">
    <name type="scientific">Nakamurella leprariae</name>
    <dbReference type="NCBI Taxonomy" id="2803911"/>
    <lineage>
        <taxon>Bacteria</taxon>
        <taxon>Bacillati</taxon>
        <taxon>Actinomycetota</taxon>
        <taxon>Actinomycetes</taxon>
        <taxon>Nakamurellales</taxon>
        <taxon>Nakamurellaceae</taxon>
        <taxon>Nakamurella</taxon>
    </lineage>
</organism>
<feature type="transmembrane region" description="Helical" evidence="5">
    <location>
        <begin position="61"/>
        <end position="78"/>
    </location>
</feature>
<keyword evidence="2 5" id="KW-0812">Transmembrane</keyword>
<feature type="transmembrane region" description="Helical" evidence="5">
    <location>
        <begin position="373"/>
        <end position="394"/>
    </location>
</feature>
<dbReference type="CDD" id="cd17321">
    <property type="entry name" value="MFS_MMR_MDR_like"/>
    <property type="match status" value="1"/>
</dbReference>
<evidence type="ECO:0000256" key="4">
    <source>
        <dbReference type="ARBA" id="ARBA00023136"/>
    </source>
</evidence>
<dbReference type="PROSITE" id="PS50850">
    <property type="entry name" value="MFS"/>
    <property type="match status" value="1"/>
</dbReference>